<protein>
    <recommendedName>
        <fullName evidence="3">histidine kinase</fullName>
        <ecNumber evidence="3">2.7.13.3</ecNumber>
    </recommendedName>
</protein>
<feature type="transmembrane region" description="Helical" evidence="10">
    <location>
        <begin position="51"/>
        <end position="72"/>
    </location>
</feature>
<feature type="transmembrane region" description="Helical" evidence="10">
    <location>
        <begin position="130"/>
        <end position="149"/>
    </location>
</feature>
<accession>A0A543K9S8</accession>
<dbReference type="OrthoDB" id="9785252at2"/>
<dbReference type="GO" id="GO:0005524">
    <property type="term" value="F:ATP binding"/>
    <property type="evidence" value="ECO:0007669"/>
    <property type="project" value="UniProtKB-KW"/>
</dbReference>
<keyword evidence="6" id="KW-0808">Transferase</keyword>
<dbReference type="Gene3D" id="1.10.287.130">
    <property type="match status" value="1"/>
</dbReference>
<dbReference type="Pfam" id="PF25323">
    <property type="entry name" value="6TM_PilS"/>
    <property type="match status" value="1"/>
</dbReference>
<dbReference type="PANTHER" id="PTHR44936:SF10">
    <property type="entry name" value="SENSOR PROTEIN RSTB"/>
    <property type="match status" value="1"/>
</dbReference>
<dbReference type="AlphaFoldDB" id="A0A543K9S8"/>
<evidence type="ECO:0000256" key="7">
    <source>
        <dbReference type="ARBA" id="ARBA00022741"/>
    </source>
</evidence>
<dbReference type="NCBIfam" id="NF033792">
    <property type="entry name" value="ActS_PrrB_HisK"/>
    <property type="match status" value="1"/>
</dbReference>
<dbReference type="Pfam" id="PF02518">
    <property type="entry name" value="HATPase_c"/>
    <property type="match status" value="1"/>
</dbReference>
<evidence type="ECO:0000256" key="5">
    <source>
        <dbReference type="ARBA" id="ARBA00022553"/>
    </source>
</evidence>
<feature type="domain" description="Histidine kinase" evidence="11">
    <location>
        <begin position="218"/>
        <end position="444"/>
    </location>
</feature>
<keyword evidence="10" id="KW-1133">Transmembrane helix</keyword>
<evidence type="ECO:0000256" key="3">
    <source>
        <dbReference type="ARBA" id="ARBA00012438"/>
    </source>
</evidence>
<organism evidence="12 13">
    <name type="scientific">Roseinatronobacter monicus</name>
    <dbReference type="NCBI Taxonomy" id="393481"/>
    <lineage>
        <taxon>Bacteria</taxon>
        <taxon>Pseudomonadati</taxon>
        <taxon>Pseudomonadota</taxon>
        <taxon>Alphaproteobacteria</taxon>
        <taxon>Rhodobacterales</taxon>
        <taxon>Paracoccaceae</taxon>
        <taxon>Roseinatronobacter</taxon>
    </lineage>
</organism>
<evidence type="ECO:0000256" key="1">
    <source>
        <dbReference type="ARBA" id="ARBA00000085"/>
    </source>
</evidence>
<dbReference type="SUPFAM" id="SSF47384">
    <property type="entry name" value="Homodimeric domain of signal transducing histidine kinase"/>
    <property type="match status" value="1"/>
</dbReference>
<dbReference type="InterPro" id="IPR036097">
    <property type="entry name" value="HisK_dim/P_sf"/>
</dbReference>
<dbReference type="InterPro" id="IPR036890">
    <property type="entry name" value="HATPase_C_sf"/>
</dbReference>
<dbReference type="RefSeq" id="WP_142079594.1">
    <property type="nucleotide sequence ID" value="NZ_VFPT01000001.1"/>
</dbReference>
<comment type="catalytic activity">
    <reaction evidence="1">
        <text>ATP + protein L-histidine = ADP + protein N-phospho-L-histidine.</text>
        <dbReference type="EC" id="2.7.13.3"/>
    </reaction>
</comment>
<keyword evidence="10" id="KW-0812">Transmembrane</keyword>
<dbReference type="GO" id="GO:0000155">
    <property type="term" value="F:phosphorelay sensor kinase activity"/>
    <property type="evidence" value="ECO:0007669"/>
    <property type="project" value="InterPro"/>
</dbReference>
<reference evidence="12 13" key="1">
    <citation type="submission" date="2019-06" db="EMBL/GenBank/DDBJ databases">
        <title>Genomic Encyclopedia of Archaeal and Bacterial Type Strains, Phase II (KMG-II): from individual species to whole genera.</title>
        <authorList>
            <person name="Goeker M."/>
        </authorList>
    </citation>
    <scope>NUCLEOTIDE SEQUENCE [LARGE SCALE GENOMIC DNA]</scope>
    <source>
        <strain evidence="12 13">DSM 18423</strain>
    </source>
</reference>
<dbReference type="EMBL" id="VFPT01000001">
    <property type="protein sequence ID" value="TQM91794.1"/>
    <property type="molecule type" value="Genomic_DNA"/>
</dbReference>
<proteinExistence type="predicted"/>
<dbReference type="InterPro" id="IPR005467">
    <property type="entry name" value="His_kinase_dom"/>
</dbReference>
<evidence type="ECO:0000313" key="12">
    <source>
        <dbReference type="EMBL" id="TQM91794.1"/>
    </source>
</evidence>
<keyword evidence="4" id="KW-1003">Cell membrane</keyword>
<evidence type="ECO:0000259" key="11">
    <source>
        <dbReference type="PROSITE" id="PS50109"/>
    </source>
</evidence>
<dbReference type="InterPro" id="IPR003661">
    <property type="entry name" value="HisK_dim/P_dom"/>
</dbReference>
<dbReference type="PROSITE" id="PS50109">
    <property type="entry name" value="HIS_KIN"/>
    <property type="match status" value="1"/>
</dbReference>
<evidence type="ECO:0000256" key="6">
    <source>
        <dbReference type="ARBA" id="ARBA00022679"/>
    </source>
</evidence>
<dbReference type="GO" id="GO:0005886">
    <property type="term" value="C:plasma membrane"/>
    <property type="evidence" value="ECO:0007669"/>
    <property type="project" value="UniProtKB-SubCell"/>
</dbReference>
<evidence type="ECO:0000313" key="13">
    <source>
        <dbReference type="Proteomes" id="UP000320582"/>
    </source>
</evidence>
<gene>
    <name evidence="12" type="ORF">BD293_0369</name>
</gene>
<dbReference type="InterPro" id="IPR050980">
    <property type="entry name" value="2C_sensor_his_kinase"/>
</dbReference>
<dbReference type="PRINTS" id="PR00344">
    <property type="entry name" value="BCTRLSENSOR"/>
</dbReference>
<evidence type="ECO:0000256" key="9">
    <source>
        <dbReference type="ARBA" id="ARBA00022840"/>
    </source>
</evidence>
<keyword evidence="8 12" id="KW-0418">Kinase</keyword>
<dbReference type="SUPFAM" id="SSF55874">
    <property type="entry name" value="ATPase domain of HSP90 chaperone/DNA topoisomerase II/histidine kinase"/>
    <property type="match status" value="1"/>
</dbReference>
<dbReference type="SMART" id="SM00387">
    <property type="entry name" value="HATPase_c"/>
    <property type="match status" value="1"/>
</dbReference>
<dbReference type="NCBIfam" id="NF045988">
    <property type="entry name" value="HisKinRegBRhodob"/>
    <property type="match status" value="1"/>
</dbReference>
<keyword evidence="5" id="KW-0597">Phosphoprotein</keyword>
<comment type="subcellular location">
    <subcellularLocation>
        <location evidence="2">Cell membrane</location>
        <topology evidence="2">Multi-pass membrane protein</topology>
    </subcellularLocation>
</comment>
<evidence type="ECO:0000256" key="2">
    <source>
        <dbReference type="ARBA" id="ARBA00004651"/>
    </source>
</evidence>
<evidence type="ECO:0000256" key="4">
    <source>
        <dbReference type="ARBA" id="ARBA00022475"/>
    </source>
</evidence>
<feature type="transmembrane region" description="Helical" evidence="10">
    <location>
        <begin position="161"/>
        <end position="182"/>
    </location>
</feature>
<dbReference type="Pfam" id="PF00512">
    <property type="entry name" value="HisKA"/>
    <property type="match status" value="1"/>
</dbReference>
<keyword evidence="13" id="KW-1185">Reference proteome</keyword>
<sequence length="461" mass="50370">MTNPTFGEISQEYRGDWVRLRTMTYVRVLALAGQAVALIAAHYHFGLRFNVSLVWLVMGAAALSVFLSLLLFPQTKRLSDTEAMLTFLFDIAQLVCLLYLTGGITNPFSLLILAPVAVSAMSLKPRSTLLLAVIAVALVTLITLTYQPLRFQDGTVHIVPPIFAFGFWAAIIIGIVFQAFYAHRVAAEANSMADALLAVQMALSREQKLTDLGGVVAATAHELGTPLATIKLISSELATALRDQPEHAEDAQILVEQADRCRDILRSMGRAGKDDTHLRRAPLEAVLHEAAEPHLGRGKQVHFVLKPAGNGTPQPLILRQPEIIHGLRNLIQNAVDFAKSEVWVQGEWSDQRLTIRIHDDGPGFPAQILGNIGEPFIRHRRDPERPRRRPAYDGMGLGLFIAKTLLERSGAQLLFDNNDGTQSDLPGGPHLTGARITLVWPLPRIAADPQAALAPNLPVSG</sequence>
<keyword evidence="10" id="KW-0472">Membrane</keyword>
<evidence type="ECO:0000256" key="10">
    <source>
        <dbReference type="SAM" id="Phobius"/>
    </source>
</evidence>
<keyword evidence="9" id="KW-0067">ATP-binding</keyword>
<keyword evidence="7" id="KW-0547">Nucleotide-binding</keyword>
<name>A0A543K9S8_9RHOB</name>
<dbReference type="SMART" id="SM00388">
    <property type="entry name" value="HisKA"/>
    <property type="match status" value="1"/>
</dbReference>
<feature type="transmembrane region" description="Helical" evidence="10">
    <location>
        <begin position="24"/>
        <end position="45"/>
    </location>
</feature>
<dbReference type="CDD" id="cd00082">
    <property type="entry name" value="HisKA"/>
    <property type="match status" value="1"/>
</dbReference>
<dbReference type="EC" id="2.7.13.3" evidence="3"/>
<dbReference type="Gene3D" id="3.30.565.10">
    <property type="entry name" value="Histidine kinase-like ATPase, C-terminal domain"/>
    <property type="match status" value="1"/>
</dbReference>
<dbReference type="InterPro" id="IPR004358">
    <property type="entry name" value="Sig_transdc_His_kin-like_C"/>
</dbReference>
<dbReference type="InterPro" id="IPR003594">
    <property type="entry name" value="HATPase_dom"/>
</dbReference>
<dbReference type="InterPro" id="IPR047770">
    <property type="entry name" value="RegB"/>
</dbReference>
<dbReference type="PANTHER" id="PTHR44936">
    <property type="entry name" value="SENSOR PROTEIN CREC"/>
    <property type="match status" value="1"/>
</dbReference>
<evidence type="ECO:0000256" key="8">
    <source>
        <dbReference type="ARBA" id="ARBA00022777"/>
    </source>
</evidence>
<comment type="caution">
    <text evidence="12">The sequence shown here is derived from an EMBL/GenBank/DDBJ whole genome shotgun (WGS) entry which is preliminary data.</text>
</comment>
<dbReference type="Proteomes" id="UP000320582">
    <property type="component" value="Unassembled WGS sequence"/>
</dbReference>